<dbReference type="HOGENOM" id="CLU_506507_0_0_1"/>
<dbReference type="OrthoDB" id="10038884at2759"/>
<dbReference type="Pfam" id="PF05210">
    <property type="entry name" value="Sprouty"/>
    <property type="match status" value="1"/>
</dbReference>
<evidence type="ECO:0000313" key="5">
    <source>
        <dbReference type="Proteomes" id="UP000015101"/>
    </source>
</evidence>
<dbReference type="InParanoid" id="T1FUD2"/>
<proteinExistence type="inferred from homology"/>
<protein>
    <recommendedName>
        <fullName evidence="6">Protein sprouty</fullName>
    </recommendedName>
</protein>
<feature type="compositionally biased region" description="Pro residues" evidence="2">
    <location>
        <begin position="20"/>
        <end position="30"/>
    </location>
</feature>
<keyword evidence="5" id="KW-1185">Reference proteome</keyword>
<evidence type="ECO:0000313" key="4">
    <source>
        <dbReference type="EnsemblMetazoa" id="HelroP192855"/>
    </source>
</evidence>
<evidence type="ECO:0000256" key="2">
    <source>
        <dbReference type="SAM" id="MobiDB-lite"/>
    </source>
</evidence>
<sequence length="538" mass="59817">MDVICGYTESPTTSTTHKPFLPPRITPPVPARSNNHLKQQQPQQQQQQLLETESITPLDGKDTFRPSFLFHNQPEKLVKKSRNANEYLADKENIIVHKSSKQRDLGSLLSTKVPPIPPRVPLTRSISLTYRPPPPPISDAASASESLSTNFRKKDGPITNSCRLIDNPFNGLDNIPTIVDPLKPRRRGGVPQVRSAPTLNNVHNITNVNNAHVKHLVALSPANQLTIRQHHDKGVADNQTIIPLARWPLTETQPRTNHPFLDSLASRLHGSTNEYVDSPRTISRTKSLISTLNLTSNGNNFTTSSRVLNELSSWGSHGTSLNRACNASILVSTTHFKEKKQKNMLKKLKLFVNNNRMKRGSVHADAERPSLNSHLTYQSTVTNTTALVEPTTTPTTRECTNSIICRQCGRCRCKDCMNSSRRTGRIASSIQDESLLDCLSCMCAIKPIFYHCLKDSNGEDDCSEEPCACCSQPNCFPRWAILGMFLPCLPCLCFYLPLRCLLDVCLGCFSNDIGCQCEHKSHKSSGFKTLLESENSSA</sequence>
<reference evidence="3 5" key="2">
    <citation type="journal article" date="2013" name="Nature">
        <title>Insights into bilaterian evolution from three spiralian genomes.</title>
        <authorList>
            <person name="Simakov O."/>
            <person name="Marletaz F."/>
            <person name="Cho S.J."/>
            <person name="Edsinger-Gonzales E."/>
            <person name="Havlak P."/>
            <person name="Hellsten U."/>
            <person name="Kuo D.H."/>
            <person name="Larsson T."/>
            <person name="Lv J."/>
            <person name="Arendt D."/>
            <person name="Savage R."/>
            <person name="Osoegawa K."/>
            <person name="de Jong P."/>
            <person name="Grimwood J."/>
            <person name="Chapman J.A."/>
            <person name="Shapiro H."/>
            <person name="Aerts A."/>
            <person name="Otillar R.P."/>
            <person name="Terry A.Y."/>
            <person name="Boore J.L."/>
            <person name="Grigoriev I.V."/>
            <person name="Lindberg D.R."/>
            <person name="Seaver E.C."/>
            <person name="Weisblat D.A."/>
            <person name="Putnam N.H."/>
            <person name="Rokhsar D.S."/>
        </authorList>
    </citation>
    <scope>NUCLEOTIDE SEQUENCE</scope>
</reference>
<dbReference type="PROSITE" id="PS51227">
    <property type="entry name" value="SPR"/>
    <property type="match status" value="1"/>
</dbReference>
<dbReference type="STRING" id="6412.T1FUD2"/>
<accession>T1FUD2</accession>
<dbReference type="EMBL" id="AMQM01005812">
    <property type="status" value="NOT_ANNOTATED_CDS"/>
    <property type="molecule type" value="Genomic_DNA"/>
</dbReference>
<reference evidence="5" key="1">
    <citation type="submission" date="2012-12" db="EMBL/GenBank/DDBJ databases">
        <authorList>
            <person name="Hellsten U."/>
            <person name="Grimwood J."/>
            <person name="Chapman J.A."/>
            <person name="Shapiro H."/>
            <person name="Aerts A."/>
            <person name="Otillar R.P."/>
            <person name="Terry A.Y."/>
            <person name="Boore J.L."/>
            <person name="Simakov O."/>
            <person name="Marletaz F."/>
            <person name="Cho S.-J."/>
            <person name="Edsinger-Gonzales E."/>
            <person name="Havlak P."/>
            <person name="Kuo D.-H."/>
            <person name="Larsson T."/>
            <person name="Lv J."/>
            <person name="Arendt D."/>
            <person name="Savage R."/>
            <person name="Osoegawa K."/>
            <person name="de Jong P."/>
            <person name="Lindberg D.R."/>
            <person name="Seaver E.C."/>
            <person name="Weisblat D.A."/>
            <person name="Putnam N.H."/>
            <person name="Grigoriev I.V."/>
            <person name="Rokhsar D.S."/>
        </authorList>
    </citation>
    <scope>NUCLEOTIDE SEQUENCE</scope>
</reference>
<comment type="similarity">
    <text evidence="1">Belongs to the sprouty family.</text>
</comment>
<feature type="compositionally biased region" description="Low complexity" evidence="2">
    <location>
        <begin position="39"/>
        <end position="48"/>
    </location>
</feature>
<dbReference type="AlphaFoldDB" id="T1FUD2"/>
<dbReference type="GO" id="GO:0016020">
    <property type="term" value="C:membrane"/>
    <property type="evidence" value="ECO:0007669"/>
    <property type="project" value="InterPro"/>
</dbReference>
<dbReference type="PANTHER" id="PTHR12365:SF7">
    <property type="entry name" value="PROTEIN SPROUTY"/>
    <property type="match status" value="1"/>
</dbReference>
<dbReference type="KEGG" id="hro:HELRODRAFT_192855"/>
<dbReference type="PANTHER" id="PTHR12365">
    <property type="entry name" value="SPROUTY"/>
    <property type="match status" value="1"/>
</dbReference>
<dbReference type="CTD" id="20212428"/>
<dbReference type="GO" id="GO:0070373">
    <property type="term" value="P:negative regulation of ERK1 and ERK2 cascade"/>
    <property type="evidence" value="ECO:0000318"/>
    <property type="project" value="GO_Central"/>
</dbReference>
<dbReference type="GO" id="GO:0046580">
    <property type="term" value="P:negative regulation of Ras protein signal transduction"/>
    <property type="evidence" value="ECO:0000318"/>
    <property type="project" value="GO_Central"/>
</dbReference>
<dbReference type="eggNOG" id="ENOG502QTG8">
    <property type="taxonomic scope" value="Eukaryota"/>
</dbReference>
<dbReference type="EMBL" id="KB097106">
    <property type="protein sequence ID" value="ESN99557.1"/>
    <property type="molecule type" value="Genomic_DNA"/>
</dbReference>
<dbReference type="EnsemblMetazoa" id="HelroT192855">
    <property type="protein sequence ID" value="HelroP192855"/>
    <property type="gene ID" value="HelroG192855"/>
</dbReference>
<dbReference type="GO" id="GO:0040037">
    <property type="term" value="P:negative regulation of fibroblast growth factor receptor signaling pathway"/>
    <property type="evidence" value="ECO:0000318"/>
    <property type="project" value="GO_Central"/>
</dbReference>
<dbReference type="RefSeq" id="XP_009022324.1">
    <property type="nucleotide sequence ID" value="XM_009024076.1"/>
</dbReference>
<dbReference type="GO" id="GO:0048513">
    <property type="term" value="P:animal organ development"/>
    <property type="evidence" value="ECO:0000318"/>
    <property type="project" value="GO_Central"/>
</dbReference>
<dbReference type="InterPro" id="IPR007875">
    <property type="entry name" value="Sprouty"/>
</dbReference>
<feature type="region of interest" description="Disordered" evidence="2">
    <location>
        <begin position="1"/>
        <end position="49"/>
    </location>
</feature>
<evidence type="ECO:0000313" key="3">
    <source>
        <dbReference type="EMBL" id="ESN99557.1"/>
    </source>
</evidence>
<evidence type="ECO:0000256" key="1">
    <source>
        <dbReference type="ARBA" id="ARBA00010964"/>
    </source>
</evidence>
<dbReference type="GO" id="GO:0005829">
    <property type="term" value="C:cytosol"/>
    <property type="evidence" value="ECO:0000318"/>
    <property type="project" value="GO_Central"/>
</dbReference>
<dbReference type="Proteomes" id="UP000015101">
    <property type="component" value="Unassembled WGS sequence"/>
</dbReference>
<dbReference type="GeneID" id="20212428"/>
<gene>
    <name evidence="4" type="primary">20212428</name>
    <name evidence="3" type="ORF">HELRODRAFT_192855</name>
</gene>
<reference evidence="4" key="3">
    <citation type="submission" date="2015-06" db="UniProtKB">
        <authorList>
            <consortium name="EnsemblMetazoa"/>
        </authorList>
    </citation>
    <scope>IDENTIFICATION</scope>
</reference>
<name>T1FUD2_HELRO</name>
<dbReference type="InterPro" id="IPR051192">
    <property type="entry name" value="Sprouty_domain"/>
</dbReference>
<organism evidence="4 5">
    <name type="scientific">Helobdella robusta</name>
    <name type="common">Californian leech</name>
    <dbReference type="NCBI Taxonomy" id="6412"/>
    <lineage>
        <taxon>Eukaryota</taxon>
        <taxon>Metazoa</taxon>
        <taxon>Spiralia</taxon>
        <taxon>Lophotrochozoa</taxon>
        <taxon>Annelida</taxon>
        <taxon>Clitellata</taxon>
        <taxon>Hirudinea</taxon>
        <taxon>Rhynchobdellida</taxon>
        <taxon>Glossiphoniidae</taxon>
        <taxon>Helobdella</taxon>
    </lineage>
</organism>
<evidence type="ECO:0008006" key="6">
    <source>
        <dbReference type="Google" id="ProtNLM"/>
    </source>
</evidence>